<keyword evidence="3" id="KW-1185">Reference proteome</keyword>
<dbReference type="Proteomes" id="UP000887159">
    <property type="component" value="Unassembled WGS sequence"/>
</dbReference>
<reference evidence="2" key="1">
    <citation type="submission" date="2020-08" db="EMBL/GenBank/DDBJ databases">
        <title>Multicomponent nature underlies the extraordinary mechanical properties of spider dragline silk.</title>
        <authorList>
            <person name="Kono N."/>
            <person name="Nakamura H."/>
            <person name="Mori M."/>
            <person name="Yoshida Y."/>
            <person name="Ohtoshi R."/>
            <person name="Malay A.D."/>
            <person name="Moran D.A.P."/>
            <person name="Tomita M."/>
            <person name="Numata K."/>
            <person name="Arakawa K."/>
        </authorList>
    </citation>
    <scope>NUCLEOTIDE SEQUENCE</scope>
</reference>
<name>A0A8X6S1G7_TRICX</name>
<comment type="caution">
    <text evidence="2">The sequence shown here is derived from an EMBL/GenBank/DDBJ whole genome shotgun (WGS) entry which is preliminary data.</text>
</comment>
<feature type="region of interest" description="Disordered" evidence="1">
    <location>
        <begin position="1"/>
        <end position="36"/>
    </location>
</feature>
<protein>
    <submittedName>
        <fullName evidence="2">Uncharacterized protein</fullName>
    </submittedName>
</protein>
<gene>
    <name evidence="2" type="ORF">TNCV_1503931</name>
</gene>
<evidence type="ECO:0000313" key="3">
    <source>
        <dbReference type="Proteomes" id="UP000887159"/>
    </source>
</evidence>
<dbReference type="EMBL" id="BMAU01021203">
    <property type="protein sequence ID" value="GFX98817.1"/>
    <property type="molecule type" value="Genomic_DNA"/>
</dbReference>
<dbReference type="AlphaFoldDB" id="A0A8X6S1G7"/>
<evidence type="ECO:0000313" key="2">
    <source>
        <dbReference type="EMBL" id="GFX98817.1"/>
    </source>
</evidence>
<proteinExistence type="predicted"/>
<accession>A0A8X6S1G7</accession>
<evidence type="ECO:0000256" key="1">
    <source>
        <dbReference type="SAM" id="MobiDB-lite"/>
    </source>
</evidence>
<sequence length="119" mass="13512">MERDNGLLPEPMIPNELLSVGQRNQKKAGCEKLSPPIEYPDTLRDNGLLPEPMIPNELLSVGQRNQKKAGFEKISPPIEYPDTLRYLFTEIENDEGTLFWEGRMIVSKGTVHAMLVVIY</sequence>
<organism evidence="2 3">
    <name type="scientific">Trichonephila clavipes</name>
    <name type="common">Golden silk orbweaver</name>
    <name type="synonym">Nephila clavipes</name>
    <dbReference type="NCBI Taxonomy" id="2585209"/>
    <lineage>
        <taxon>Eukaryota</taxon>
        <taxon>Metazoa</taxon>
        <taxon>Ecdysozoa</taxon>
        <taxon>Arthropoda</taxon>
        <taxon>Chelicerata</taxon>
        <taxon>Arachnida</taxon>
        <taxon>Araneae</taxon>
        <taxon>Araneomorphae</taxon>
        <taxon>Entelegynae</taxon>
        <taxon>Araneoidea</taxon>
        <taxon>Nephilidae</taxon>
        <taxon>Trichonephila</taxon>
    </lineage>
</organism>